<proteinExistence type="predicted"/>
<dbReference type="SUPFAM" id="SSF56672">
    <property type="entry name" value="DNA/RNA polymerases"/>
    <property type="match status" value="1"/>
</dbReference>
<dbReference type="Pfam" id="PF17921">
    <property type="entry name" value="Integrase_H2C2"/>
    <property type="match status" value="1"/>
</dbReference>
<reference evidence="3" key="2">
    <citation type="submission" date="2025-08" db="UniProtKB">
        <authorList>
            <consortium name="RefSeq"/>
        </authorList>
    </citation>
    <scope>IDENTIFICATION</scope>
    <source>
        <tissue evidence="3">Leaf</tissue>
    </source>
</reference>
<dbReference type="InterPro" id="IPR041588">
    <property type="entry name" value="Integrase_H2C2"/>
</dbReference>
<evidence type="ECO:0000313" key="3">
    <source>
        <dbReference type="RefSeq" id="XP_009764989.1"/>
    </source>
</evidence>
<gene>
    <name evidence="3" type="primary">LOC104216593</name>
</gene>
<dbReference type="PANTHER" id="PTHR37984:SF5">
    <property type="entry name" value="PROTEIN NYNRIN-LIKE"/>
    <property type="match status" value="1"/>
</dbReference>
<dbReference type="PANTHER" id="PTHR37984">
    <property type="entry name" value="PROTEIN CBG26694"/>
    <property type="match status" value="1"/>
</dbReference>
<dbReference type="AlphaFoldDB" id="A0A1U7VRI6"/>
<organism evidence="2 3">
    <name type="scientific">Nicotiana sylvestris</name>
    <name type="common">Wood tobacco</name>
    <name type="synonym">South American tobacco</name>
    <dbReference type="NCBI Taxonomy" id="4096"/>
    <lineage>
        <taxon>Eukaryota</taxon>
        <taxon>Viridiplantae</taxon>
        <taxon>Streptophyta</taxon>
        <taxon>Embryophyta</taxon>
        <taxon>Tracheophyta</taxon>
        <taxon>Spermatophyta</taxon>
        <taxon>Magnoliopsida</taxon>
        <taxon>eudicotyledons</taxon>
        <taxon>Gunneridae</taxon>
        <taxon>Pentapetalae</taxon>
        <taxon>asterids</taxon>
        <taxon>lamiids</taxon>
        <taxon>Solanales</taxon>
        <taxon>Solanaceae</taxon>
        <taxon>Nicotianoideae</taxon>
        <taxon>Nicotianeae</taxon>
        <taxon>Nicotiana</taxon>
    </lineage>
</organism>
<dbReference type="Gene3D" id="1.10.340.70">
    <property type="match status" value="1"/>
</dbReference>
<protein>
    <submittedName>
        <fullName evidence="3">Uncharacterized protein LOC104216593</fullName>
    </submittedName>
</protein>
<dbReference type="Proteomes" id="UP000189701">
    <property type="component" value="Unplaced"/>
</dbReference>
<dbReference type="STRING" id="4096.A0A1U7VRI6"/>
<name>A0A1U7VRI6_NICSY</name>
<sequence>MVAVMNWPRPITPTEIRSFMGLVGCYRKFMEGFSTLASPLTKLTQKAVKLQWLLAKEVHHLATLEVRLADSNEGGLIVQNRAKSSLVMDVKDKKYNDPLCLWKRIMTEAHTSRYSMHLGSKKMYLDVKEVYWWNDMKRKVADFMERCPNSYQMKDEHQRLSVLAHNIEIPMWKWEMINTDFVERLPHTSRKFDSI</sequence>
<dbReference type="InterPro" id="IPR043502">
    <property type="entry name" value="DNA/RNA_pol_sf"/>
</dbReference>
<dbReference type="Gene3D" id="3.30.70.270">
    <property type="match status" value="1"/>
</dbReference>
<evidence type="ECO:0000313" key="2">
    <source>
        <dbReference type="Proteomes" id="UP000189701"/>
    </source>
</evidence>
<keyword evidence="2" id="KW-1185">Reference proteome</keyword>
<dbReference type="eggNOG" id="KOG0017">
    <property type="taxonomic scope" value="Eukaryota"/>
</dbReference>
<dbReference type="InterPro" id="IPR043128">
    <property type="entry name" value="Rev_trsase/Diguanyl_cyclase"/>
</dbReference>
<feature type="domain" description="Integrase zinc-binding" evidence="1">
    <location>
        <begin position="99"/>
        <end position="149"/>
    </location>
</feature>
<dbReference type="RefSeq" id="XP_009764989.1">
    <property type="nucleotide sequence ID" value="XM_009766687.1"/>
</dbReference>
<dbReference type="InterPro" id="IPR050951">
    <property type="entry name" value="Retrovirus_Pol_polyprotein"/>
</dbReference>
<evidence type="ECO:0000259" key="1">
    <source>
        <dbReference type="Pfam" id="PF17921"/>
    </source>
</evidence>
<accession>A0A1U7VRI6</accession>
<reference evidence="2" key="1">
    <citation type="journal article" date="2013" name="Genome Biol.">
        <title>Reference genomes and transcriptomes of Nicotiana sylvestris and Nicotiana tomentosiformis.</title>
        <authorList>
            <person name="Sierro N."/>
            <person name="Battey J.N."/>
            <person name="Ouadi S."/>
            <person name="Bovet L."/>
            <person name="Goepfert S."/>
            <person name="Bakaher N."/>
            <person name="Peitsch M.C."/>
            <person name="Ivanov N.V."/>
        </authorList>
    </citation>
    <scope>NUCLEOTIDE SEQUENCE [LARGE SCALE GENOMIC DNA]</scope>
</reference>